<dbReference type="EMBL" id="CP014160">
    <property type="protein sequence ID" value="AMB93523.1"/>
    <property type="molecule type" value="Genomic_DNA"/>
</dbReference>
<organism evidence="1 3">
    <name type="scientific">Aerococcus sanguinicola</name>
    <dbReference type="NCBI Taxonomy" id="119206"/>
    <lineage>
        <taxon>Bacteria</taxon>
        <taxon>Bacillati</taxon>
        <taxon>Bacillota</taxon>
        <taxon>Bacilli</taxon>
        <taxon>Lactobacillales</taxon>
        <taxon>Aerococcaceae</taxon>
        <taxon>Aerococcus</taxon>
    </lineage>
</organism>
<proteinExistence type="predicted"/>
<dbReference type="InterPro" id="IPR011990">
    <property type="entry name" value="TPR-like_helical_dom_sf"/>
</dbReference>
<sequence length="385" mass="44438">MGEWTVEIEFYRLRKAPGDEEKAQSLECLERAWALEIVSAHERYLDQALELWPENLDALMLRLERIPLPARLLYLEALAQEHKGTYLKEARLSYANLAQRPYLRLLHEIGSLYTEMGRYPLAAQLYDILLRAGMTERFEFKRELLILYYHMGDWEGMVQVYPEIAADEIHEIILLPCLLLAYRTDHLLWVDYFWQELNRLNSDLVDFFSQDNWPIEDIVDLEMTPRHLVDYLTKHDYQTLILAANPILPSLLSDDYSYKFFKEKAKAKPAQSLTLADLEEDQNLAESLNLYHLYNAGDDDGESFRNQAYSAFLFERGEAHGQEAGPEVAAWWLEQVLGEKGAALLAEAGYASFQALAQADANDLLAIKGIESGMIARLRQWGLPI</sequence>
<reference evidence="2 4" key="3">
    <citation type="submission" date="2017-12" db="EMBL/GenBank/DDBJ databases">
        <title>Phylogenetic diversity of female urinary microbiome.</title>
        <authorList>
            <person name="Thomas-White K."/>
            <person name="Wolfe A.J."/>
        </authorList>
    </citation>
    <scope>NUCLEOTIDE SEQUENCE [LARGE SCALE GENOMIC DNA]</scope>
    <source>
        <strain evidence="2 4">UMB0139</strain>
    </source>
</reference>
<dbReference type="Proteomes" id="UP000069912">
    <property type="component" value="Chromosome"/>
</dbReference>
<evidence type="ECO:0000313" key="4">
    <source>
        <dbReference type="Proteomes" id="UP000234239"/>
    </source>
</evidence>
<gene>
    <name evidence="1" type="ORF">AWM72_01560</name>
    <name evidence="2" type="ORF">CYJ28_07545</name>
</gene>
<dbReference type="Gene3D" id="1.25.40.10">
    <property type="entry name" value="Tetratricopeptide repeat domain"/>
    <property type="match status" value="1"/>
</dbReference>
<dbReference type="GO" id="GO:0000166">
    <property type="term" value="F:nucleotide binding"/>
    <property type="evidence" value="ECO:0007669"/>
    <property type="project" value="InterPro"/>
</dbReference>
<dbReference type="InterPro" id="IPR010995">
    <property type="entry name" value="DNA_repair_Rad51/TF_NusA_a-hlx"/>
</dbReference>
<dbReference type="Gene3D" id="1.10.150.20">
    <property type="entry name" value="5' to 3' exonuclease, C-terminal subdomain"/>
    <property type="match status" value="1"/>
</dbReference>
<evidence type="ECO:0000313" key="1">
    <source>
        <dbReference type="EMBL" id="AMB93523.1"/>
    </source>
</evidence>
<dbReference type="AlphaFoldDB" id="A0A0X8FAC9"/>
<evidence type="ECO:0000313" key="2">
    <source>
        <dbReference type="EMBL" id="PKZ21748.1"/>
    </source>
</evidence>
<dbReference type="EMBL" id="PKGY01000003">
    <property type="protein sequence ID" value="PKZ21748.1"/>
    <property type="molecule type" value="Genomic_DNA"/>
</dbReference>
<protein>
    <submittedName>
        <fullName evidence="2">Helix-hairpin-helix domain-containing protein</fullName>
    </submittedName>
</protein>
<dbReference type="RefSeq" id="WP_067972136.1">
    <property type="nucleotide sequence ID" value="NZ_CAJHKM010000006.1"/>
</dbReference>
<reference evidence="3" key="2">
    <citation type="submission" date="2016-01" db="EMBL/GenBank/DDBJ databases">
        <title>Six Aerococcus type strain genome sequencing and assembly using PacBio and Illumina Hiseq.</title>
        <authorList>
            <person name="Carkaci D."/>
            <person name="Dargis R."/>
            <person name="Nielsen X.C."/>
            <person name="Skovgaard O."/>
            <person name="Fuursted K."/>
            <person name="Christensen J.J."/>
        </authorList>
    </citation>
    <scope>NUCLEOTIDE SEQUENCE [LARGE SCALE GENOMIC DNA]</scope>
    <source>
        <strain evidence="3">CCUG43001</strain>
    </source>
</reference>
<reference evidence="1 3" key="1">
    <citation type="journal article" date="2016" name="Genome Announc.">
        <title>Complete Genome Sequences of Aerococcus christensenii CCUG 28831T, Aerococcus sanguinicola CCUG 43001T, Aerococcus urinae CCUG 36881T, Aerococcus urinaeequi CCUG 28094T, Aerococcus urinaehominis CCUG 42038 BT, and Aerococcus viridans CCUG 4311T.</title>
        <authorList>
            <person name="Carkaci D."/>
            <person name="Dargis R."/>
            <person name="Nielsen X.C."/>
            <person name="Skovgaard O."/>
            <person name="Fuursted K."/>
            <person name="Christensen J.J."/>
        </authorList>
    </citation>
    <scope>NUCLEOTIDE SEQUENCE [LARGE SCALE GENOMIC DNA]</scope>
    <source>
        <strain evidence="1 3">CCUG43001</strain>
    </source>
</reference>
<dbReference type="GeneID" id="92902760"/>
<name>A0A0X8FAC9_9LACT</name>
<dbReference type="OrthoDB" id="2136304at2"/>
<dbReference type="Proteomes" id="UP000234239">
    <property type="component" value="Unassembled WGS sequence"/>
</dbReference>
<evidence type="ECO:0000313" key="3">
    <source>
        <dbReference type="Proteomes" id="UP000069912"/>
    </source>
</evidence>
<dbReference type="SUPFAM" id="SSF47794">
    <property type="entry name" value="Rad51 N-terminal domain-like"/>
    <property type="match status" value="1"/>
</dbReference>
<keyword evidence="3" id="KW-1185">Reference proteome</keyword>
<accession>A0A0X8FAC9</accession>
<dbReference type="KEGG" id="asan:AWM72_01560"/>